<dbReference type="InterPro" id="IPR017853">
    <property type="entry name" value="GH"/>
</dbReference>
<evidence type="ECO:0000256" key="9">
    <source>
        <dbReference type="RuleBase" id="RU000489"/>
    </source>
</evidence>
<evidence type="ECO:0000256" key="10">
    <source>
        <dbReference type="SAM" id="MobiDB-lite"/>
    </source>
</evidence>
<evidence type="ECO:0000313" key="14">
    <source>
        <dbReference type="Proteomes" id="UP000027456"/>
    </source>
</evidence>
<feature type="region of interest" description="Disordered" evidence="10">
    <location>
        <begin position="452"/>
        <end position="519"/>
    </location>
</feature>
<accession>A0A074S524</accession>
<name>A0A074S524_9AGAM</name>
<evidence type="ECO:0000256" key="6">
    <source>
        <dbReference type="ARBA" id="ARBA00023277"/>
    </source>
</evidence>
<dbReference type="GO" id="GO:0000272">
    <property type="term" value="P:polysaccharide catabolic process"/>
    <property type="evidence" value="ECO:0007669"/>
    <property type="project" value="UniProtKB-KW"/>
</dbReference>
<dbReference type="AlphaFoldDB" id="A0A074S524"/>
<sequence length="574" mass="60968">MCNPTFVLVRAAFFLVISAIAVASAMPLPGGFRAPHFLAKRALSSGTCRVRPRSRIAAAPGGKVNVGYFTNWGVYGNQPFYAQNITTDTITHILYAFGDCDGQTGMAKLSDTYSDQQVGGFSFDGDTWDETGNNLYGNFKQLYALKLKHRSIKVLLSIGGWTYSQAGHFDFVTSASARATFVNSSIALMEDNGLDGIDIDYEYPDTPALASGFVSLLSEMRAGLDAHAKKKGESNPYQLSAAVPAGAANYQSLRAAEMNQYLTMWNLMAYDYAGAWSSVSDDQANLYSGTDSGSSTDSAIAWYTSNGVPANKIALGIPLYGRSFQNTDGIRQAYSGVGAGSAESGIYDYKALPPDGAEVVENKTIVSSYSYNPSSKELVSYDTPDIVKLKAQYIAKKGLAGGMFWELSGDKTGSDSLVRITAQNMGALDSTPNHIYYPYSQFDNIKSNLGQGGASASPTYVPPTSTSTRTQAPSGTTPSASATSTRSSNPTAGTITSSVPSVTASATDATTSPVWTPTPQPGNLCDALRLWDPAKGYVRGDVVRYLGYIWASIADSAAQIPSGVNSPWMVIGTC</sequence>
<comment type="similarity">
    <text evidence="2">Belongs to the glycosyl hydrolase 18 family. Chitinase class V subfamily.</text>
</comment>
<dbReference type="Gene3D" id="2.10.10.20">
    <property type="entry name" value="Carbohydrate-binding module superfamily 5/12"/>
    <property type="match status" value="1"/>
</dbReference>
<dbReference type="SMART" id="SM00636">
    <property type="entry name" value="Glyco_18"/>
    <property type="match status" value="1"/>
</dbReference>
<proteinExistence type="inferred from homology"/>
<dbReference type="PROSITE" id="PS51910">
    <property type="entry name" value="GH18_2"/>
    <property type="match status" value="1"/>
</dbReference>
<feature type="domain" description="GH18" evidence="12">
    <location>
        <begin position="63"/>
        <end position="428"/>
    </location>
</feature>
<reference evidence="13 14" key="1">
    <citation type="submission" date="2013-12" db="EMBL/GenBank/DDBJ databases">
        <authorList>
            <person name="Cubeta M."/>
            <person name="Pakala S."/>
            <person name="Fedorova N."/>
            <person name="Thomas E."/>
            <person name="Dean R."/>
            <person name="Jabaji S."/>
            <person name="Neate S."/>
            <person name="Toda T."/>
            <person name="Tavantzis S."/>
            <person name="Vilgalys R."/>
            <person name="Bharathan N."/>
            <person name="Pakala S."/>
            <person name="Losada L.S."/>
            <person name="Zafar N."/>
            <person name="Nierman W."/>
        </authorList>
    </citation>
    <scope>NUCLEOTIDE SEQUENCE [LARGE SCALE GENOMIC DNA]</scope>
    <source>
        <strain evidence="13 14">123E</strain>
    </source>
</reference>
<dbReference type="PANTHER" id="PTHR11177">
    <property type="entry name" value="CHITINASE"/>
    <property type="match status" value="1"/>
</dbReference>
<evidence type="ECO:0000256" key="3">
    <source>
        <dbReference type="ARBA" id="ARBA00012729"/>
    </source>
</evidence>
<keyword evidence="5" id="KW-0146">Chitin degradation</keyword>
<evidence type="ECO:0000256" key="1">
    <source>
        <dbReference type="ARBA" id="ARBA00000822"/>
    </source>
</evidence>
<feature type="compositionally biased region" description="Low complexity" evidence="10">
    <location>
        <begin position="457"/>
        <end position="514"/>
    </location>
</feature>
<dbReference type="GO" id="GO:0006032">
    <property type="term" value="P:chitin catabolic process"/>
    <property type="evidence" value="ECO:0007669"/>
    <property type="project" value="UniProtKB-KW"/>
</dbReference>
<dbReference type="Proteomes" id="UP000027456">
    <property type="component" value="Unassembled WGS sequence"/>
</dbReference>
<keyword evidence="14" id="KW-1185">Reference proteome</keyword>
<feature type="signal peptide" evidence="11">
    <location>
        <begin position="1"/>
        <end position="25"/>
    </location>
</feature>
<comment type="caution">
    <text evidence="13">The sequence shown here is derived from an EMBL/GenBank/DDBJ whole genome shotgun (WGS) entry which is preliminary data.</text>
</comment>
<evidence type="ECO:0000313" key="13">
    <source>
        <dbReference type="EMBL" id="KEP54516.1"/>
    </source>
</evidence>
<dbReference type="Pfam" id="PF00704">
    <property type="entry name" value="Glyco_hydro_18"/>
    <property type="match status" value="1"/>
</dbReference>
<dbReference type="InterPro" id="IPR011583">
    <property type="entry name" value="Chitinase_II/V-like_cat"/>
</dbReference>
<dbReference type="PANTHER" id="PTHR11177:SF317">
    <property type="entry name" value="CHITINASE 12-RELATED"/>
    <property type="match status" value="1"/>
</dbReference>
<dbReference type="FunFam" id="3.10.50.10:FF:000005">
    <property type="entry name" value="Endochitinase B1"/>
    <property type="match status" value="1"/>
</dbReference>
<dbReference type="HOGENOM" id="CLU_002833_1_0_1"/>
<dbReference type="EC" id="3.2.1.14" evidence="3"/>
<evidence type="ECO:0000259" key="12">
    <source>
        <dbReference type="PROSITE" id="PS51910"/>
    </source>
</evidence>
<evidence type="ECO:0000256" key="4">
    <source>
        <dbReference type="ARBA" id="ARBA00022801"/>
    </source>
</evidence>
<dbReference type="InterPro" id="IPR029070">
    <property type="entry name" value="Chitinase_insertion_sf"/>
</dbReference>
<dbReference type="GO" id="GO:0008843">
    <property type="term" value="F:endochitinase activity"/>
    <property type="evidence" value="ECO:0007669"/>
    <property type="project" value="UniProtKB-EC"/>
</dbReference>
<evidence type="ECO:0000256" key="11">
    <source>
        <dbReference type="SAM" id="SignalP"/>
    </source>
</evidence>
<dbReference type="OrthoDB" id="76388at2759"/>
<protein>
    <recommendedName>
        <fullName evidence="3">chitinase</fullName>
        <ecNumber evidence="3">3.2.1.14</ecNumber>
    </recommendedName>
</protein>
<dbReference type="GO" id="GO:0008061">
    <property type="term" value="F:chitin binding"/>
    <property type="evidence" value="ECO:0007669"/>
    <property type="project" value="InterPro"/>
</dbReference>
<evidence type="ECO:0000256" key="2">
    <source>
        <dbReference type="ARBA" id="ARBA00008682"/>
    </source>
</evidence>
<gene>
    <name evidence="13" type="ORF">V565_016670</name>
</gene>
<dbReference type="Gene3D" id="3.10.50.10">
    <property type="match status" value="1"/>
</dbReference>
<keyword evidence="6" id="KW-0119">Carbohydrate metabolism</keyword>
<dbReference type="STRING" id="1423351.A0A074S524"/>
<dbReference type="Gene3D" id="3.20.20.80">
    <property type="entry name" value="Glycosidases"/>
    <property type="match status" value="1"/>
</dbReference>
<dbReference type="SUPFAM" id="SSF54556">
    <property type="entry name" value="Chitinase insertion domain"/>
    <property type="match status" value="1"/>
</dbReference>
<keyword evidence="8" id="KW-0624">Polysaccharide degradation</keyword>
<dbReference type="InterPro" id="IPR001223">
    <property type="entry name" value="Glyco_hydro18_cat"/>
</dbReference>
<dbReference type="InterPro" id="IPR050314">
    <property type="entry name" value="Glycosyl_Hydrlase_18"/>
</dbReference>
<evidence type="ECO:0000256" key="7">
    <source>
        <dbReference type="ARBA" id="ARBA00023295"/>
    </source>
</evidence>
<comment type="catalytic activity">
    <reaction evidence="1">
        <text>Random endo-hydrolysis of N-acetyl-beta-D-glucosaminide (1-&gt;4)-beta-linkages in chitin and chitodextrins.</text>
        <dbReference type="EC" id="3.2.1.14"/>
    </reaction>
</comment>
<feature type="chain" id="PRO_5005159283" description="chitinase" evidence="11">
    <location>
        <begin position="26"/>
        <end position="574"/>
    </location>
</feature>
<keyword evidence="4 9" id="KW-0378">Hydrolase</keyword>
<dbReference type="GO" id="GO:0005576">
    <property type="term" value="C:extracellular region"/>
    <property type="evidence" value="ECO:0007669"/>
    <property type="project" value="TreeGrafter"/>
</dbReference>
<organism evidence="13 14">
    <name type="scientific">Rhizoctonia solani 123E</name>
    <dbReference type="NCBI Taxonomy" id="1423351"/>
    <lineage>
        <taxon>Eukaryota</taxon>
        <taxon>Fungi</taxon>
        <taxon>Dikarya</taxon>
        <taxon>Basidiomycota</taxon>
        <taxon>Agaricomycotina</taxon>
        <taxon>Agaricomycetes</taxon>
        <taxon>Cantharellales</taxon>
        <taxon>Ceratobasidiaceae</taxon>
        <taxon>Rhizoctonia</taxon>
    </lineage>
</organism>
<keyword evidence="11" id="KW-0732">Signal</keyword>
<evidence type="ECO:0000256" key="8">
    <source>
        <dbReference type="ARBA" id="ARBA00023326"/>
    </source>
</evidence>
<evidence type="ECO:0000256" key="5">
    <source>
        <dbReference type="ARBA" id="ARBA00023024"/>
    </source>
</evidence>
<dbReference type="PROSITE" id="PS01095">
    <property type="entry name" value="GH18_1"/>
    <property type="match status" value="1"/>
</dbReference>
<keyword evidence="7 9" id="KW-0326">Glycosidase</keyword>
<dbReference type="InterPro" id="IPR001579">
    <property type="entry name" value="Glyco_hydro_18_chit_AS"/>
</dbReference>
<dbReference type="SUPFAM" id="SSF51445">
    <property type="entry name" value="(Trans)glycosidases"/>
    <property type="match status" value="1"/>
</dbReference>
<dbReference type="CDD" id="cd06548">
    <property type="entry name" value="GH18_chitinase"/>
    <property type="match status" value="1"/>
</dbReference>
<dbReference type="EMBL" id="AZST01000026">
    <property type="protein sequence ID" value="KEP54516.1"/>
    <property type="molecule type" value="Genomic_DNA"/>
</dbReference>